<sequence length="476" mass="48206">MNAQPVGTANASPSVSLPAPRRGLILLVVAFAAFLTMLDNTIVTVALPSIRAELGLSLTTLEWVATGYILVFSSVMLTGGRLADVLGRRVIFLVGFAVFTVASLAAGLAGGAVTLVAARMVQGLGAGLLLPATLAILSTGRDERQRSLGVAVWMAVAAAALALGPVLGGLLSEHAHWSWIFLINVPVGVAAVAVGRVAIPESRAEDERRMDVPGLVTSSIALAALTFALVHVPDVGWAAPRTLLALGVAMAASVMFVAVERRAPFPMVVPAIFAHRAFSGGVASQVLWGLGVNGVFFFTSIFLQDVMGFSPTGAGMAFLPLAALIVAVAPCAPALARRFGANVVVAVGLVLVATGIAGVTLLQPHHGYGELVPVMATIGVGSALTTPLGDAVLGAMPDRYAGVASGVFSVSREVSGIFGIAAVGVLVTLGRDSALAAGSPPAEAFMRGYSTGLFTAAALVAAGAVLSLWALPGRKA</sequence>
<dbReference type="Pfam" id="PF07690">
    <property type="entry name" value="MFS_1"/>
    <property type="match status" value="1"/>
</dbReference>
<dbReference type="GO" id="GO:0022857">
    <property type="term" value="F:transmembrane transporter activity"/>
    <property type="evidence" value="ECO:0007669"/>
    <property type="project" value="InterPro"/>
</dbReference>
<evidence type="ECO:0000256" key="3">
    <source>
        <dbReference type="ARBA" id="ARBA00022475"/>
    </source>
</evidence>
<feature type="transmembrane region" description="Helical" evidence="7">
    <location>
        <begin position="63"/>
        <end position="83"/>
    </location>
</feature>
<dbReference type="AlphaFoldDB" id="A0A3N0E9M2"/>
<evidence type="ECO:0000256" key="2">
    <source>
        <dbReference type="ARBA" id="ARBA00022448"/>
    </source>
</evidence>
<comment type="caution">
    <text evidence="9">The sequence shown here is derived from an EMBL/GenBank/DDBJ whole genome shotgun (WGS) entry which is preliminary data.</text>
</comment>
<feature type="transmembrane region" description="Helical" evidence="7">
    <location>
        <begin position="24"/>
        <end position="43"/>
    </location>
</feature>
<feature type="transmembrane region" description="Helical" evidence="7">
    <location>
        <begin position="451"/>
        <end position="471"/>
    </location>
</feature>
<feature type="transmembrane region" description="Helical" evidence="7">
    <location>
        <begin position="374"/>
        <end position="393"/>
    </location>
</feature>
<dbReference type="Gene3D" id="1.20.1720.10">
    <property type="entry name" value="Multidrug resistance protein D"/>
    <property type="match status" value="1"/>
</dbReference>
<keyword evidence="2" id="KW-0813">Transport</keyword>
<feature type="domain" description="Major facilitator superfamily (MFS) profile" evidence="8">
    <location>
        <begin position="25"/>
        <end position="475"/>
    </location>
</feature>
<dbReference type="PROSITE" id="PS00216">
    <property type="entry name" value="SUGAR_TRANSPORT_1"/>
    <property type="match status" value="1"/>
</dbReference>
<evidence type="ECO:0000313" key="9">
    <source>
        <dbReference type="EMBL" id="RNL84531.1"/>
    </source>
</evidence>
<evidence type="ECO:0000259" key="8">
    <source>
        <dbReference type="PROSITE" id="PS50850"/>
    </source>
</evidence>
<dbReference type="PANTHER" id="PTHR42718">
    <property type="entry name" value="MAJOR FACILITATOR SUPERFAMILY MULTIDRUG TRANSPORTER MFSC"/>
    <property type="match status" value="1"/>
</dbReference>
<dbReference type="InterPro" id="IPR005829">
    <property type="entry name" value="Sugar_transporter_CS"/>
</dbReference>
<feature type="transmembrane region" description="Helical" evidence="7">
    <location>
        <begin position="414"/>
        <end position="431"/>
    </location>
</feature>
<comment type="subcellular location">
    <subcellularLocation>
        <location evidence="1">Cell membrane</location>
        <topology evidence="1">Multi-pass membrane protein</topology>
    </subcellularLocation>
</comment>
<dbReference type="NCBIfam" id="TIGR00711">
    <property type="entry name" value="efflux_EmrB"/>
    <property type="match status" value="1"/>
</dbReference>
<accession>A0A3N0E9M2</accession>
<proteinExistence type="predicted"/>
<dbReference type="InterPro" id="IPR020846">
    <property type="entry name" value="MFS_dom"/>
</dbReference>
<dbReference type="PRINTS" id="PR01036">
    <property type="entry name" value="TCRTETB"/>
</dbReference>
<dbReference type="RefSeq" id="WP_123201347.1">
    <property type="nucleotide sequence ID" value="NZ_RJMB01000010.1"/>
</dbReference>
<reference evidence="9 10" key="1">
    <citation type="submission" date="2018-11" db="EMBL/GenBank/DDBJ databases">
        <title>The genome draft of YIM 96095.</title>
        <authorList>
            <person name="Tang S.-K."/>
            <person name="Chunyu W.-X."/>
            <person name="Feng Y.-Z."/>
        </authorList>
    </citation>
    <scope>NUCLEOTIDE SEQUENCE [LARGE SCALE GENOMIC DNA]</scope>
    <source>
        <strain evidence="9 10">YIM 96095</strain>
    </source>
</reference>
<organism evidence="9 10">
    <name type="scientific">Halostreptopolyspora alba</name>
    <dbReference type="NCBI Taxonomy" id="2487137"/>
    <lineage>
        <taxon>Bacteria</taxon>
        <taxon>Bacillati</taxon>
        <taxon>Actinomycetota</taxon>
        <taxon>Actinomycetes</taxon>
        <taxon>Streptosporangiales</taxon>
        <taxon>Nocardiopsidaceae</taxon>
        <taxon>Halostreptopolyspora</taxon>
    </lineage>
</organism>
<evidence type="ECO:0000256" key="5">
    <source>
        <dbReference type="ARBA" id="ARBA00022989"/>
    </source>
</evidence>
<dbReference type="PANTHER" id="PTHR42718:SF46">
    <property type="entry name" value="BLR6921 PROTEIN"/>
    <property type="match status" value="1"/>
</dbReference>
<dbReference type="GO" id="GO:0005886">
    <property type="term" value="C:plasma membrane"/>
    <property type="evidence" value="ECO:0007669"/>
    <property type="project" value="UniProtKB-SubCell"/>
</dbReference>
<dbReference type="OrthoDB" id="7375466at2"/>
<feature type="transmembrane region" description="Helical" evidence="7">
    <location>
        <begin position="315"/>
        <end position="336"/>
    </location>
</feature>
<feature type="transmembrane region" description="Helical" evidence="7">
    <location>
        <begin position="280"/>
        <end position="303"/>
    </location>
</feature>
<dbReference type="CDD" id="cd17321">
    <property type="entry name" value="MFS_MMR_MDR_like"/>
    <property type="match status" value="1"/>
</dbReference>
<gene>
    <name evidence="9" type="ORF">EFW17_11440</name>
</gene>
<dbReference type="Proteomes" id="UP000269198">
    <property type="component" value="Unassembled WGS sequence"/>
</dbReference>
<evidence type="ECO:0000256" key="6">
    <source>
        <dbReference type="ARBA" id="ARBA00023136"/>
    </source>
</evidence>
<feature type="transmembrane region" description="Helical" evidence="7">
    <location>
        <begin position="211"/>
        <end position="232"/>
    </location>
</feature>
<keyword evidence="4 7" id="KW-0812">Transmembrane</keyword>
<dbReference type="InterPro" id="IPR004638">
    <property type="entry name" value="EmrB-like"/>
</dbReference>
<keyword evidence="6 7" id="KW-0472">Membrane</keyword>
<dbReference type="SUPFAM" id="SSF103473">
    <property type="entry name" value="MFS general substrate transporter"/>
    <property type="match status" value="1"/>
</dbReference>
<evidence type="ECO:0000256" key="1">
    <source>
        <dbReference type="ARBA" id="ARBA00004651"/>
    </source>
</evidence>
<feature type="transmembrane region" description="Helical" evidence="7">
    <location>
        <begin position="177"/>
        <end position="199"/>
    </location>
</feature>
<feature type="transmembrane region" description="Helical" evidence="7">
    <location>
        <begin position="238"/>
        <end position="259"/>
    </location>
</feature>
<dbReference type="PROSITE" id="PS50850">
    <property type="entry name" value="MFS"/>
    <property type="match status" value="1"/>
</dbReference>
<keyword evidence="3" id="KW-1003">Cell membrane</keyword>
<evidence type="ECO:0000256" key="7">
    <source>
        <dbReference type="SAM" id="Phobius"/>
    </source>
</evidence>
<feature type="transmembrane region" description="Helical" evidence="7">
    <location>
        <begin position="343"/>
        <end position="362"/>
    </location>
</feature>
<evidence type="ECO:0000256" key="4">
    <source>
        <dbReference type="ARBA" id="ARBA00022692"/>
    </source>
</evidence>
<feature type="transmembrane region" description="Helical" evidence="7">
    <location>
        <begin position="90"/>
        <end position="110"/>
    </location>
</feature>
<dbReference type="EMBL" id="RJMB01000010">
    <property type="protein sequence ID" value="RNL84531.1"/>
    <property type="molecule type" value="Genomic_DNA"/>
</dbReference>
<evidence type="ECO:0000313" key="10">
    <source>
        <dbReference type="Proteomes" id="UP000269198"/>
    </source>
</evidence>
<dbReference type="InterPro" id="IPR011701">
    <property type="entry name" value="MFS"/>
</dbReference>
<feature type="transmembrane region" description="Helical" evidence="7">
    <location>
        <begin position="116"/>
        <end position="138"/>
    </location>
</feature>
<dbReference type="Gene3D" id="1.20.1250.20">
    <property type="entry name" value="MFS general substrate transporter like domains"/>
    <property type="match status" value="1"/>
</dbReference>
<protein>
    <submittedName>
        <fullName evidence="9">DHA2 family efflux MFS transporter permease subunit</fullName>
    </submittedName>
</protein>
<keyword evidence="10" id="KW-1185">Reference proteome</keyword>
<feature type="transmembrane region" description="Helical" evidence="7">
    <location>
        <begin position="150"/>
        <end position="171"/>
    </location>
</feature>
<keyword evidence="5 7" id="KW-1133">Transmembrane helix</keyword>
<name>A0A3N0E9M2_9ACTN</name>
<dbReference type="InterPro" id="IPR036259">
    <property type="entry name" value="MFS_trans_sf"/>
</dbReference>